<feature type="domain" description="GIY-YIG" evidence="1">
    <location>
        <begin position="57"/>
        <end position="151"/>
    </location>
</feature>
<dbReference type="Gene3D" id="3.40.1440.10">
    <property type="entry name" value="GIY-YIG endonuclease"/>
    <property type="match status" value="1"/>
</dbReference>
<keyword evidence="2" id="KW-0496">Mitochondrion</keyword>
<accession>A0A5Q0N248</accession>
<proteinExistence type="predicted"/>
<dbReference type="GeneID" id="42437652"/>
<gene>
    <name evidence="2" type="primary">orf178</name>
</gene>
<organism evidence="2">
    <name type="scientific">Amanita bisporigera</name>
    <name type="common">Destroying angel</name>
    <dbReference type="NCBI Taxonomy" id="87325"/>
    <lineage>
        <taxon>Eukaryota</taxon>
        <taxon>Fungi</taxon>
        <taxon>Dikarya</taxon>
        <taxon>Basidiomycota</taxon>
        <taxon>Agaricomycotina</taxon>
        <taxon>Agaricomycetes</taxon>
        <taxon>Agaricomycetidae</taxon>
        <taxon>Agaricales</taxon>
        <taxon>Pluteineae</taxon>
        <taxon>Amanitaceae</taxon>
        <taxon>Amanita</taxon>
    </lineage>
</organism>
<name>A0A5Q0N248_AMABI</name>
<dbReference type="RefSeq" id="YP_009710594.1">
    <property type="nucleotide sequence ID" value="NC_045196.1"/>
</dbReference>
<evidence type="ECO:0000313" key="2">
    <source>
        <dbReference type="EMBL" id="QFZ98542.1"/>
    </source>
</evidence>
<reference evidence="2" key="1">
    <citation type="journal article" name="Front. Microbiol.">
        <title>Comparative Mitogenome Analysis Reveals Mitochondrial Genome Differentiation in Ectomycorrhizal and Asymbiotic Amanita Species.</title>
        <authorList>
            <person name="Li Q."/>
            <person name="He X."/>
            <person name="Ren Y."/>
            <person name="Xiong C."/>
            <person name="Jin X."/>
            <person name="Peng L."/>
            <person name="Huang W."/>
        </authorList>
    </citation>
    <scope>NUCLEOTIDE SEQUENCE</scope>
</reference>
<keyword evidence="2" id="KW-0378">Hydrolase</keyword>
<protein>
    <submittedName>
        <fullName evidence="2">GIY-YIG homing endonuclease</fullName>
    </submittedName>
</protein>
<geneLocation type="mitochondrion" evidence="2"/>
<dbReference type="EMBL" id="MK993556">
    <property type="protein sequence ID" value="QFZ98542.1"/>
    <property type="molecule type" value="Genomic_DNA"/>
</dbReference>
<dbReference type="SUPFAM" id="SSF82771">
    <property type="entry name" value="GIY-YIG endonuclease"/>
    <property type="match status" value="1"/>
</dbReference>
<evidence type="ECO:0000259" key="1">
    <source>
        <dbReference type="SMART" id="SM00465"/>
    </source>
</evidence>
<dbReference type="GO" id="GO:0004519">
    <property type="term" value="F:endonuclease activity"/>
    <property type="evidence" value="ECO:0007669"/>
    <property type="project" value="UniProtKB-KW"/>
</dbReference>
<dbReference type="SMART" id="SM00465">
    <property type="entry name" value="GIYc"/>
    <property type="match status" value="1"/>
</dbReference>
<sequence>MLDFNVEFNNLIYIETLVLLPLKPYGPHILPKFLIKPIRVYKPNLDRNVIGKENKNCTIIYQWVNLITGKIYIGSAWNGSVRLLSYWTPSTLKINLPIYNNLLYYTHNNFALAILEYLGKTGTVTKEFLLSREQYYLNIIFKSDKDMIMNNYPTAGTNLNFKHKSSFGLNRSGSLNTM</sequence>
<dbReference type="AlphaFoldDB" id="A0A5Q0N248"/>
<dbReference type="InterPro" id="IPR035901">
    <property type="entry name" value="GIY-YIG_endonuc_sf"/>
</dbReference>
<keyword evidence="2" id="KW-0540">Nuclease</keyword>
<dbReference type="InterPro" id="IPR000305">
    <property type="entry name" value="GIY-YIG_endonuc"/>
</dbReference>
<dbReference type="CDD" id="cd10445">
    <property type="entry name" value="GIY-YIG_bI1_like"/>
    <property type="match status" value="1"/>
</dbReference>
<keyword evidence="2" id="KW-0255">Endonuclease</keyword>